<dbReference type="PANTHER" id="PTHR21152">
    <property type="entry name" value="AMINOTRANSFERASE CLASS V"/>
    <property type="match status" value="1"/>
</dbReference>
<dbReference type="InterPro" id="IPR015421">
    <property type="entry name" value="PyrdxlP-dep_Trfase_major"/>
</dbReference>
<dbReference type="GO" id="GO:0019265">
    <property type="term" value="P:glycine biosynthetic process, by transamination of glyoxylate"/>
    <property type="evidence" value="ECO:0007669"/>
    <property type="project" value="TreeGrafter"/>
</dbReference>
<organism evidence="9 10">
    <name type="scientific">Aminithiophilus ramosus</name>
    <dbReference type="NCBI Taxonomy" id="3029084"/>
    <lineage>
        <taxon>Bacteria</taxon>
        <taxon>Thermotogati</taxon>
        <taxon>Synergistota</taxon>
        <taxon>Synergistia</taxon>
        <taxon>Synergistales</taxon>
        <taxon>Aminithiophilaceae</taxon>
        <taxon>Aminithiophilus</taxon>
    </lineage>
</organism>
<dbReference type="InterPro" id="IPR024169">
    <property type="entry name" value="SP_NH2Trfase/AEP_transaminase"/>
</dbReference>
<evidence type="ECO:0000256" key="2">
    <source>
        <dbReference type="ARBA" id="ARBA00009236"/>
    </source>
</evidence>
<dbReference type="AlphaFoldDB" id="A0A9Q7ALQ3"/>
<dbReference type="GO" id="GO:0004760">
    <property type="term" value="F:L-serine-pyruvate transaminase activity"/>
    <property type="evidence" value="ECO:0007669"/>
    <property type="project" value="TreeGrafter"/>
</dbReference>
<dbReference type="InterPro" id="IPR015422">
    <property type="entry name" value="PyrdxlP-dep_Trfase_small"/>
</dbReference>
<comment type="similarity">
    <text evidence="2">Belongs to the class-V pyridoxal-phosphate-dependent aminotransferase family.</text>
</comment>
<evidence type="ECO:0000259" key="8">
    <source>
        <dbReference type="Pfam" id="PF00266"/>
    </source>
</evidence>
<accession>A0A9Q7ALQ3</accession>
<keyword evidence="4" id="KW-0808">Transferase</keyword>
<evidence type="ECO:0000256" key="4">
    <source>
        <dbReference type="ARBA" id="ARBA00022679"/>
    </source>
</evidence>
<protein>
    <submittedName>
        <fullName evidence="9">Alanine--glyoxylate aminotransferase family protein</fullName>
    </submittedName>
</protein>
<feature type="binding site" evidence="6">
    <location>
        <position position="334"/>
    </location>
    <ligand>
        <name>substrate</name>
    </ligand>
</feature>
<dbReference type="EMBL" id="CP072943">
    <property type="protein sequence ID" value="QTX31972.1"/>
    <property type="molecule type" value="Genomic_DNA"/>
</dbReference>
<evidence type="ECO:0000256" key="3">
    <source>
        <dbReference type="ARBA" id="ARBA00022576"/>
    </source>
</evidence>
<comment type="cofactor">
    <cofactor evidence="1 7">
        <name>pyridoxal 5'-phosphate</name>
        <dbReference type="ChEBI" id="CHEBI:597326"/>
    </cofactor>
</comment>
<sequence>MKGYPIPLVPGPVSVPEAIRAAYGIDFGSSDMEGDFFDLYGDVEGKLQDLLDTKNDVVIQSGEGMLALWGALKSALAPRSRVLAVAAGVFGYGFAEMARSLGHDVAIVGFEYDEIPDVERVVERIEAYRPDLVTAVHCETPSGTLARLDGIGHAAREAGALFCVDFVSSGGGVPLSVDGEAIDLGLLGSQKVLSLPPDLAVTTVSDRAWEAIGRVGYVGYDALAPWKEVPACRLLPYTHNWQALEALRLSLEALAAEGKEAVFERHRSVAARCREGLRALGVELHPREEAFCSPTVTAARVPQGWSWSDLDGALREEGLVCGGSYGPLEGKVFRLGHMGSQARPELVDKALEVLGKRLRRL</sequence>
<evidence type="ECO:0000256" key="5">
    <source>
        <dbReference type="ARBA" id="ARBA00022898"/>
    </source>
</evidence>
<evidence type="ECO:0000256" key="1">
    <source>
        <dbReference type="ARBA" id="ARBA00001933"/>
    </source>
</evidence>
<keyword evidence="5 7" id="KW-0663">Pyridoxal phosphate</keyword>
<feature type="modified residue" description="N6-(pyridoxal phosphate)lysine" evidence="7">
    <location>
        <position position="191"/>
    </location>
</feature>
<proteinExistence type="inferred from homology"/>
<evidence type="ECO:0000313" key="10">
    <source>
        <dbReference type="Proteomes" id="UP000671879"/>
    </source>
</evidence>
<reference evidence="10" key="1">
    <citation type="submission" date="2021-04" db="EMBL/GenBank/DDBJ databases">
        <title>A novel Synergistetes isolate from a pyrite-forming mixed culture.</title>
        <authorList>
            <person name="Bunk B."/>
            <person name="Sproer C."/>
            <person name="Spring S."/>
            <person name="Pester M."/>
        </authorList>
    </citation>
    <scope>NUCLEOTIDE SEQUENCE [LARGE SCALE GENOMIC DNA]</scope>
    <source>
        <strain evidence="10">J.5.4.2-T.3.5.2</strain>
    </source>
</reference>
<dbReference type="Gene3D" id="3.40.640.10">
    <property type="entry name" value="Type I PLP-dependent aspartate aminotransferase-like (Major domain)"/>
    <property type="match status" value="1"/>
</dbReference>
<dbReference type="Proteomes" id="UP000671879">
    <property type="component" value="Chromosome"/>
</dbReference>
<name>A0A9Q7ALQ3_9BACT</name>
<feature type="domain" description="Aminotransferase class V" evidence="8">
    <location>
        <begin position="30"/>
        <end position="319"/>
    </location>
</feature>
<dbReference type="GO" id="GO:0008453">
    <property type="term" value="F:alanine-glyoxylate transaminase activity"/>
    <property type="evidence" value="ECO:0007669"/>
    <property type="project" value="TreeGrafter"/>
</dbReference>
<dbReference type="InterPro" id="IPR015424">
    <property type="entry name" value="PyrdxlP-dep_Trfase"/>
</dbReference>
<dbReference type="InterPro" id="IPR000192">
    <property type="entry name" value="Aminotrans_V_dom"/>
</dbReference>
<evidence type="ECO:0000256" key="6">
    <source>
        <dbReference type="PIRSR" id="PIRSR000524-1"/>
    </source>
</evidence>
<evidence type="ECO:0000313" key="9">
    <source>
        <dbReference type="EMBL" id="QTX31972.1"/>
    </source>
</evidence>
<dbReference type="KEGG" id="aram:KAR29_11720"/>
<dbReference type="PIRSF" id="PIRSF000524">
    <property type="entry name" value="SPT"/>
    <property type="match status" value="1"/>
</dbReference>
<dbReference type="Gene3D" id="3.90.1150.10">
    <property type="entry name" value="Aspartate Aminotransferase, domain 1"/>
    <property type="match status" value="1"/>
</dbReference>
<dbReference type="Pfam" id="PF00266">
    <property type="entry name" value="Aminotran_5"/>
    <property type="match status" value="1"/>
</dbReference>
<evidence type="ECO:0000256" key="7">
    <source>
        <dbReference type="PIRSR" id="PIRSR000524-50"/>
    </source>
</evidence>
<dbReference type="PANTHER" id="PTHR21152:SF24">
    <property type="entry name" value="ALANINE--GLYOXYLATE AMINOTRANSFERASE 1"/>
    <property type="match status" value="1"/>
</dbReference>
<dbReference type="SUPFAM" id="SSF53383">
    <property type="entry name" value="PLP-dependent transferases"/>
    <property type="match status" value="1"/>
</dbReference>
<gene>
    <name evidence="9" type="ORF">KAR29_11720</name>
</gene>
<keyword evidence="3 9" id="KW-0032">Aminotransferase</keyword>
<keyword evidence="10" id="KW-1185">Reference proteome</keyword>